<dbReference type="AlphaFoldDB" id="A0A8R1DYV1"/>
<reference evidence="3" key="1">
    <citation type="submission" date="2010-08" db="EMBL/GenBank/DDBJ databases">
        <authorList>
            <consortium name="Caenorhabditis japonica Sequencing Consortium"/>
            <person name="Wilson R.K."/>
        </authorList>
    </citation>
    <scope>NUCLEOTIDE SEQUENCE [LARGE SCALE GENOMIC DNA]</scope>
    <source>
        <strain evidence="3">DF5081</strain>
    </source>
</reference>
<sequence>MDDEPNCTQFTEPFQYPYTDKAGTIPAVVIFIVTAYRPYHYYVLTFLIAFSVIANILILVVLSEKEMRSVGVNVTMMLMAFCDFVCGSTAVAQLFMRNYVE</sequence>
<protein>
    <submittedName>
        <fullName evidence="2">Uncharacterized protein</fullName>
    </submittedName>
</protein>
<dbReference type="EnsemblMetazoa" id="CJA16054.1">
    <property type="protein sequence ID" value="CJA16054.1"/>
    <property type="gene ID" value="WBGene00135258"/>
</dbReference>
<accession>A0A8R1DYV1</accession>
<dbReference type="Pfam" id="PF10324">
    <property type="entry name" value="7TM_GPCR_Srw"/>
    <property type="match status" value="1"/>
</dbReference>
<evidence type="ECO:0000256" key="1">
    <source>
        <dbReference type="SAM" id="Phobius"/>
    </source>
</evidence>
<dbReference type="PANTHER" id="PTHR47419">
    <property type="entry name" value="DROMYOSUPPRESSIN RECEPTOR RELATED-RELATED"/>
    <property type="match status" value="1"/>
</dbReference>
<feature type="transmembrane region" description="Helical" evidence="1">
    <location>
        <begin position="39"/>
        <end position="62"/>
    </location>
</feature>
<name>A0A8R1DYV1_CAEJA</name>
<dbReference type="Proteomes" id="UP000005237">
    <property type="component" value="Unassembled WGS sequence"/>
</dbReference>
<feature type="transmembrane region" description="Helical" evidence="1">
    <location>
        <begin position="74"/>
        <end position="96"/>
    </location>
</feature>
<dbReference type="InterPro" id="IPR019427">
    <property type="entry name" value="7TM_GPCR_serpentine_rcpt_Srw"/>
</dbReference>
<dbReference type="GO" id="GO:0008528">
    <property type="term" value="F:G protein-coupled peptide receptor activity"/>
    <property type="evidence" value="ECO:0007669"/>
    <property type="project" value="InterPro"/>
</dbReference>
<keyword evidence="1" id="KW-1133">Transmembrane helix</keyword>
<dbReference type="Gene3D" id="1.20.1070.10">
    <property type="entry name" value="Rhodopsin 7-helix transmembrane proteins"/>
    <property type="match status" value="1"/>
</dbReference>
<dbReference type="SUPFAM" id="SSF81321">
    <property type="entry name" value="Family A G protein-coupled receptor-like"/>
    <property type="match status" value="1"/>
</dbReference>
<keyword evidence="1" id="KW-0812">Transmembrane</keyword>
<keyword evidence="3" id="KW-1185">Reference proteome</keyword>
<evidence type="ECO:0000313" key="2">
    <source>
        <dbReference type="EnsemblMetazoa" id="CJA16054.1"/>
    </source>
</evidence>
<keyword evidence="1" id="KW-0472">Membrane</keyword>
<organism evidence="2 3">
    <name type="scientific">Caenorhabditis japonica</name>
    <dbReference type="NCBI Taxonomy" id="281687"/>
    <lineage>
        <taxon>Eukaryota</taxon>
        <taxon>Metazoa</taxon>
        <taxon>Ecdysozoa</taxon>
        <taxon>Nematoda</taxon>
        <taxon>Chromadorea</taxon>
        <taxon>Rhabditida</taxon>
        <taxon>Rhabditina</taxon>
        <taxon>Rhabditomorpha</taxon>
        <taxon>Rhabditoidea</taxon>
        <taxon>Rhabditidae</taxon>
        <taxon>Peloderinae</taxon>
        <taxon>Caenorhabditis</taxon>
    </lineage>
</organism>
<dbReference type="PANTHER" id="PTHR47419:SF2">
    <property type="entry name" value="G-PROTEIN COUPLED RECEPTORS FAMILY 1 PROFILE DOMAIN-CONTAINING PROTEIN"/>
    <property type="match status" value="1"/>
</dbReference>
<proteinExistence type="predicted"/>
<reference evidence="2" key="2">
    <citation type="submission" date="2022-06" db="UniProtKB">
        <authorList>
            <consortium name="EnsemblMetazoa"/>
        </authorList>
    </citation>
    <scope>IDENTIFICATION</scope>
    <source>
        <strain evidence="2">DF5081</strain>
    </source>
</reference>
<evidence type="ECO:0000313" key="3">
    <source>
        <dbReference type="Proteomes" id="UP000005237"/>
    </source>
</evidence>